<gene>
    <name evidence="4" type="primary">Aste57867_7537</name>
    <name evidence="3" type="ORF">As57867_007511</name>
    <name evidence="4" type="ORF">ASTE57867_7537</name>
</gene>
<organism evidence="4 5">
    <name type="scientific">Aphanomyces stellatus</name>
    <dbReference type="NCBI Taxonomy" id="120398"/>
    <lineage>
        <taxon>Eukaryota</taxon>
        <taxon>Sar</taxon>
        <taxon>Stramenopiles</taxon>
        <taxon>Oomycota</taxon>
        <taxon>Saprolegniomycetes</taxon>
        <taxon>Saprolegniales</taxon>
        <taxon>Verrucalvaceae</taxon>
        <taxon>Aphanomyces</taxon>
    </lineage>
</organism>
<dbReference type="EMBL" id="VJMH01004104">
    <property type="protein sequence ID" value="KAF0703779.1"/>
    <property type="molecule type" value="Genomic_DNA"/>
</dbReference>
<proteinExistence type="predicted"/>
<feature type="chain" id="PRO_5036116055" evidence="2">
    <location>
        <begin position="19"/>
        <end position="181"/>
    </location>
</feature>
<dbReference type="Proteomes" id="UP000332933">
    <property type="component" value="Unassembled WGS sequence"/>
</dbReference>
<keyword evidence="2" id="KW-0732">Signal</keyword>
<protein>
    <submittedName>
        <fullName evidence="4">Aste57867_7537 protein</fullName>
    </submittedName>
</protein>
<evidence type="ECO:0000313" key="4">
    <source>
        <dbReference type="EMBL" id="VFT84446.1"/>
    </source>
</evidence>
<accession>A0A485KIH7</accession>
<reference evidence="4 5" key="1">
    <citation type="submission" date="2019-03" db="EMBL/GenBank/DDBJ databases">
        <authorList>
            <person name="Gaulin E."/>
            <person name="Dumas B."/>
        </authorList>
    </citation>
    <scope>NUCLEOTIDE SEQUENCE [LARGE SCALE GENOMIC DNA]</scope>
    <source>
        <strain evidence="4">CBS 568.67</strain>
    </source>
</reference>
<keyword evidence="5" id="KW-1185">Reference proteome</keyword>
<evidence type="ECO:0000256" key="2">
    <source>
        <dbReference type="SAM" id="SignalP"/>
    </source>
</evidence>
<feature type="signal peptide" evidence="2">
    <location>
        <begin position="1"/>
        <end position="18"/>
    </location>
</feature>
<feature type="region of interest" description="Disordered" evidence="1">
    <location>
        <begin position="124"/>
        <end position="147"/>
    </location>
</feature>
<evidence type="ECO:0000313" key="3">
    <source>
        <dbReference type="EMBL" id="KAF0703779.1"/>
    </source>
</evidence>
<dbReference type="EMBL" id="CAADRA010004116">
    <property type="protein sequence ID" value="VFT84446.1"/>
    <property type="molecule type" value="Genomic_DNA"/>
</dbReference>
<evidence type="ECO:0000313" key="5">
    <source>
        <dbReference type="Proteomes" id="UP000332933"/>
    </source>
</evidence>
<name>A0A485KIH7_9STRA</name>
<dbReference type="AlphaFoldDB" id="A0A485KIH7"/>
<evidence type="ECO:0000256" key="1">
    <source>
        <dbReference type="SAM" id="MobiDB-lite"/>
    </source>
</evidence>
<sequence length="181" mass="20139">MHLLWLPTLVAALASANSECTSSCREYVVNFEEDTCQPFRDQLPRPTLYNICVESYRKSESQACDEFCNNGENAEGNLGTFQAQACDHLRTIRPREALTVCTKTYHKVVTYAKEYVVIGVSLPPKQPPAQPAAPASVAATDDKKPEKVKIEIEPKKKTPLEAARDEAKFAFETDSARLTDL</sequence>
<reference evidence="3" key="2">
    <citation type="submission" date="2019-06" db="EMBL/GenBank/DDBJ databases">
        <title>Genomics analysis of Aphanomyces spp. identifies a new class of oomycete effector associated with host adaptation.</title>
        <authorList>
            <person name="Gaulin E."/>
        </authorList>
    </citation>
    <scope>NUCLEOTIDE SEQUENCE</scope>
    <source>
        <strain evidence="3">CBS 578.67</strain>
    </source>
</reference>
<dbReference type="OrthoDB" id="68584at2759"/>